<organism evidence="1 2">
    <name type="scientific">Paludisphaera mucosa</name>
    <dbReference type="NCBI Taxonomy" id="3030827"/>
    <lineage>
        <taxon>Bacteria</taxon>
        <taxon>Pseudomonadati</taxon>
        <taxon>Planctomycetota</taxon>
        <taxon>Planctomycetia</taxon>
        <taxon>Isosphaerales</taxon>
        <taxon>Isosphaeraceae</taxon>
        <taxon>Paludisphaera</taxon>
    </lineage>
</organism>
<reference evidence="1 2" key="1">
    <citation type="submission" date="2023-03" db="EMBL/GenBank/DDBJ databases">
        <title>Paludisphaera mucosa sp. nov. a novel planctomycete from northern fen.</title>
        <authorList>
            <person name="Ivanova A."/>
        </authorList>
    </citation>
    <scope>NUCLEOTIDE SEQUENCE [LARGE SCALE GENOMIC DNA]</scope>
    <source>
        <strain evidence="1 2">Pla2</strain>
    </source>
</reference>
<keyword evidence="2" id="KW-1185">Reference proteome</keyword>
<name>A0ABT6F4Z0_9BACT</name>
<dbReference type="RefSeq" id="WP_277858867.1">
    <property type="nucleotide sequence ID" value="NZ_JARRAG010000001.1"/>
</dbReference>
<sequence length="92" mass="10471">MDRFVALERLPDGFAVPAEYADRLSFDPAARRLRFRGYMSKTDFDRLCGLTSDWAFRRKLEELFRLCDYNGGPASAGRGGLFASLRKRFAPG</sequence>
<proteinExistence type="predicted"/>
<protein>
    <submittedName>
        <fullName evidence="1">Uncharacterized protein</fullName>
    </submittedName>
</protein>
<dbReference type="Proteomes" id="UP001216907">
    <property type="component" value="Unassembled WGS sequence"/>
</dbReference>
<gene>
    <name evidence="1" type="ORF">PZE19_01775</name>
</gene>
<comment type="caution">
    <text evidence="1">The sequence shown here is derived from an EMBL/GenBank/DDBJ whole genome shotgun (WGS) entry which is preliminary data.</text>
</comment>
<accession>A0ABT6F4Z0</accession>
<dbReference type="EMBL" id="JARRAG010000001">
    <property type="protein sequence ID" value="MDG3002503.1"/>
    <property type="molecule type" value="Genomic_DNA"/>
</dbReference>
<evidence type="ECO:0000313" key="1">
    <source>
        <dbReference type="EMBL" id="MDG3002503.1"/>
    </source>
</evidence>
<evidence type="ECO:0000313" key="2">
    <source>
        <dbReference type="Proteomes" id="UP001216907"/>
    </source>
</evidence>